<proteinExistence type="inferred from homology"/>
<dbReference type="PANTHER" id="PTHR33988:SF2">
    <property type="entry name" value="ENDORIBONUCLEASE MAZF"/>
    <property type="match status" value="1"/>
</dbReference>
<dbReference type="PANTHER" id="PTHR33988">
    <property type="entry name" value="ENDORIBONUCLEASE MAZF-RELATED"/>
    <property type="match status" value="1"/>
</dbReference>
<dbReference type="InterPro" id="IPR003477">
    <property type="entry name" value="PemK-like"/>
</dbReference>
<comment type="caution">
    <text evidence="4">The sequence shown here is derived from an EMBL/GenBank/DDBJ whole genome shotgun (WGS) entry which is preliminary data.</text>
</comment>
<organism evidence="4 5">
    <name type="scientific">Nostocoides veronense</name>
    <dbReference type="NCBI Taxonomy" id="330836"/>
    <lineage>
        <taxon>Bacteria</taxon>
        <taxon>Bacillati</taxon>
        <taxon>Actinomycetota</taxon>
        <taxon>Actinomycetes</taxon>
        <taxon>Micrococcales</taxon>
        <taxon>Intrasporangiaceae</taxon>
        <taxon>Nostocoides</taxon>
    </lineage>
</organism>
<evidence type="ECO:0000313" key="4">
    <source>
        <dbReference type="EMBL" id="GAA1778960.1"/>
    </source>
</evidence>
<gene>
    <name evidence="4" type="primary">mazF6</name>
    <name evidence="4" type="ORF">GCM10009811_00480</name>
</gene>
<keyword evidence="3" id="KW-0255">Endonuclease</keyword>
<keyword evidence="3" id="KW-0378">Hydrolase</keyword>
<dbReference type="EMBL" id="BAAAPO010000001">
    <property type="protein sequence ID" value="GAA1778960.1"/>
    <property type="molecule type" value="Genomic_DNA"/>
</dbReference>
<evidence type="ECO:0000256" key="3">
    <source>
        <dbReference type="PIRNR" id="PIRNR033490"/>
    </source>
</evidence>
<dbReference type="Pfam" id="PF02452">
    <property type="entry name" value="PemK_toxin"/>
    <property type="match status" value="1"/>
</dbReference>
<sequence length="115" mass="12268">MVRRGQIYWCDLAPAVGSAPAKRRPVLVISDDRYNRSRLATVIVATLTTNTGLAAMPGNVFLSSTSTGLPRDSVVNVTALATLDRRSLDEHPAGGVPEHLMDEVDSGLRQVLGLA</sequence>
<dbReference type="EC" id="3.1.-.-" evidence="3"/>
<comment type="similarity">
    <text evidence="1 3">Belongs to the PemK/MazF family.</text>
</comment>
<dbReference type="RefSeq" id="WP_344079575.1">
    <property type="nucleotide sequence ID" value="NZ_BAAAPO010000001.1"/>
</dbReference>
<evidence type="ECO:0000256" key="2">
    <source>
        <dbReference type="ARBA" id="ARBA00022649"/>
    </source>
</evidence>
<dbReference type="Gene3D" id="2.30.30.110">
    <property type="match status" value="1"/>
</dbReference>
<reference evidence="4 5" key="1">
    <citation type="journal article" date="2019" name="Int. J. Syst. Evol. Microbiol.">
        <title>The Global Catalogue of Microorganisms (GCM) 10K type strain sequencing project: providing services to taxonomists for standard genome sequencing and annotation.</title>
        <authorList>
            <consortium name="The Broad Institute Genomics Platform"/>
            <consortium name="The Broad Institute Genome Sequencing Center for Infectious Disease"/>
            <person name="Wu L."/>
            <person name="Ma J."/>
        </authorList>
    </citation>
    <scope>NUCLEOTIDE SEQUENCE [LARGE SCALE GENOMIC DNA]</scope>
    <source>
        <strain evidence="4 5">JCM 15592</strain>
    </source>
</reference>
<dbReference type="Proteomes" id="UP001499938">
    <property type="component" value="Unassembled WGS sequence"/>
</dbReference>
<keyword evidence="3" id="KW-0540">Nuclease</keyword>
<dbReference type="InterPro" id="IPR011067">
    <property type="entry name" value="Plasmid_toxin/cell-grow_inhib"/>
</dbReference>
<comment type="function">
    <text evidence="3">Toxic component of a type II toxin-antitoxin (TA) system.</text>
</comment>
<keyword evidence="2" id="KW-1277">Toxin-antitoxin system</keyword>
<dbReference type="PIRSF" id="PIRSF033490">
    <property type="entry name" value="MazF"/>
    <property type="match status" value="1"/>
</dbReference>
<evidence type="ECO:0000313" key="5">
    <source>
        <dbReference type="Proteomes" id="UP001499938"/>
    </source>
</evidence>
<evidence type="ECO:0000256" key="1">
    <source>
        <dbReference type="ARBA" id="ARBA00007521"/>
    </source>
</evidence>
<dbReference type="SUPFAM" id="SSF50118">
    <property type="entry name" value="Cell growth inhibitor/plasmid maintenance toxic component"/>
    <property type="match status" value="1"/>
</dbReference>
<name>A0ABN2L8B8_9MICO</name>
<protein>
    <recommendedName>
        <fullName evidence="3">mRNA interferase</fullName>
        <ecNumber evidence="3">3.1.-.-</ecNumber>
    </recommendedName>
</protein>
<accession>A0ABN2L8B8</accession>
<keyword evidence="5" id="KW-1185">Reference proteome</keyword>